<evidence type="ECO:0000313" key="1">
    <source>
        <dbReference type="EMBL" id="ACU15469.1"/>
    </source>
</evidence>
<proteinExistence type="evidence at transcript level"/>
<dbReference type="EMBL" id="BT091325">
    <property type="protein sequence ID" value="ACU15469.1"/>
    <property type="molecule type" value="mRNA"/>
</dbReference>
<organism evidence="1">
    <name type="scientific">Glycine max</name>
    <name type="common">Soybean</name>
    <name type="synonym">Glycine hispida</name>
    <dbReference type="NCBI Taxonomy" id="3847"/>
    <lineage>
        <taxon>Eukaryota</taxon>
        <taxon>Viridiplantae</taxon>
        <taxon>Streptophyta</taxon>
        <taxon>Embryophyta</taxon>
        <taxon>Tracheophyta</taxon>
        <taxon>Spermatophyta</taxon>
        <taxon>Magnoliopsida</taxon>
        <taxon>eudicotyledons</taxon>
        <taxon>Gunneridae</taxon>
        <taxon>Pentapetalae</taxon>
        <taxon>rosids</taxon>
        <taxon>fabids</taxon>
        <taxon>Fabales</taxon>
        <taxon>Fabaceae</taxon>
        <taxon>Papilionoideae</taxon>
        <taxon>50 kb inversion clade</taxon>
        <taxon>NPAAA clade</taxon>
        <taxon>indigoferoid/millettioid clade</taxon>
        <taxon>Phaseoleae</taxon>
        <taxon>Glycine</taxon>
        <taxon>Glycine subgen. Soja</taxon>
    </lineage>
</organism>
<name>C6T1L9_SOYBN</name>
<accession>C6T1L9</accession>
<dbReference type="AlphaFoldDB" id="C6T1L9"/>
<sequence>MALKRSMEDCVRGFSPFTLHLLKFAYALAIGFSNQ</sequence>
<reference evidence="1" key="1">
    <citation type="submission" date="2009-08" db="EMBL/GenBank/DDBJ databases">
        <authorList>
            <person name="Cheung F."/>
            <person name="Xiao Y."/>
            <person name="Chan A."/>
            <person name="Moskal W."/>
            <person name="Town C.D."/>
        </authorList>
    </citation>
    <scope>NUCLEOTIDE SEQUENCE</scope>
</reference>
<protein>
    <submittedName>
        <fullName evidence="1">Uncharacterized protein</fullName>
    </submittedName>
</protein>